<dbReference type="InterPro" id="IPR001304">
    <property type="entry name" value="C-type_lectin-like"/>
</dbReference>
<evidence type="ECO:0000313" key="3">
    <source>
        <dbReference type="EMBL" id="CAD7251959.1"/>
    </source>
</evidence>
<dbReference type="Proteomes" id="UP000677054">
    <property type="component" value="Unassembled WGS sequence"/>
</dbReference>
<dbReference type="SMART" id="SM00034">
    <property type="entry name" value="CLECT"/>
    <property type="match status" value="2"/>
</dbReference>
<proteinExistence type="predicted"/>
<evidence type="ECO:0000256" key="1">
    <source>
        <dbReference type="SAM" id="SignalP"/>
    </source>
</evidence>
<dbReference type="EMBL" id="CAJPEV010003976">
    <property type="protein sequence ID" value="CAG0900921.1"/>
    <property type="molecule type" value="Genomic_DNA"/>
</dbReference>
<organism evidence="3">
    <name type="scientific">Darwinula stevensoni</name>
    <dbReference type="NCBI Taxonomy" id="69355"/>
    <lineage>
        <taxon>Eukaryota</taxon>
        <taxon>Metazoa</taxon>
        <taxon>Ecdysozoa</taxon>
        <taxon>Arthropoda</taxon>
        <taxon>Crustacea</taxon>
        <taxon>Oligostraca</taxon>
        <taxon>Ostracoda</taxon>
        <taxon>Podocopa</taxon>
        <taxon>Podocopida</taxon>
        <taxon>Darwinulocopina</taxon>
        <taxon>Darwinuloidea</taxon>
        <taxon>Darwinulidae</taxon>
        <taxon>Darwinula</taxon>
    </lineage>
</organism>
<dbReference type="PANTHER" id="PTHR22803">
    <property type="entry name" value="MANNOSE, PHOSPHOLIPASE, LECTIN RECEPTOR RELATED"/>
    <property type="match status" value="1"/>
</dbReference>
<dbReference type="SUPFAM" id="SSF56436">
    <property type="entry name" value="C-type lectin-like"/>
    <property type="match status" value="2"/>
</dbReference>
<feature type="domain" description="C-type lectin" evidence="2">
    <location>
        <begin position="162"/>
        <end position="274"/>
    </location>
</feature>
<accession>A0A7R9FR43</accession>
<dbReference type="CDD" id="cd00037">
    <property type="entry name" value="CLECT"/>
    <property type="match status" value="1"/>
</dbReference>
<dbReference type="Gene3D" id="3.10.100.10">
    <property type="entry name" value="Mannose-Binding Protein A, subunit A"/>
    <property type="match status" value="2"/>
</dbReference>
<dbReference type="InterPro" id="IPR050111">
    <property type="entry name" value="C-type_lectin/snaclec_domain"/>
</dbReference>
<dbReference type="PROSITE" id="PS50041">
    <property type="entry name" value="C_TYPE_LECTIN_2"/>
    <property type="match status" value="2"/>
</dbReference>
<name>A0A7R9FR43_9CRUS</name>
<evidence type="ECO:0000313" key="4">
    <source>
        <dbReference type="Proteomes" id="UP000677054"/>
    </source>
</evidence>
<keyword evidence="1" id="KW-0732">Signal</keyword>
<sequence>MEVGKWPRLLLLGLLCPLVRSGCPSNWIKYGGACYYFSKDTATFAQAYPFCAQEQGGLFALPKSSEENKFFGDNTNFLATWLAVSYPLSLVPPRVGEGYSNYDDANNYDQSNEDFVYMYPSQWKNDDCNKKKAFICEAIAPAVSGACLNNYSPLPNPAVTGVETRCYYFHTEGAVTFADAQARCTTEAAYLLSLTNANESHYINAELRARSKASLSQSREFWIGYTRQQEYSTDGDFAWVDKSPRFFTDWYPGQPVANAKNDVRNCACIFPSRWTTVSANPMTDNASILKMGYVCRRGMGAAAATSVWYAVYGLGTYIAGLARAALPF</sequence>
<dbReference type="InterPro" id="IPR016186">
    <property type="entry name" value="C-type_lectin-like/link_sf"/>
</dbReference>
<dbReference type="Pfam" id="PF00059">
    <property type="entry name" value="Lectin_C"/>
    <property type="match status" value="2"/>
</dbReference>
<feature type="signal peptide" evidence="1">
    <location>
        <begin position="1"/>
        <end position="21"/>
    </location>
</feature>
<dbReference type="EMBL" id="LR903493">
    <property type="protein sequence ID" value="CAD7251959.1"/>
    <property type="molecule type" value="Genomic_DNA"/>
</dbReference>
<dbReference type="OrthoDB" id="6133475at2759"/>
<dbReference type="AlphaFoldDB" id="A0A7R9FR43"/>
<feature type="domain" description="C-type lectin" evidence="2">
    <location>
        <begin position="30"/>
        <end position="137"/>
    </location>
</feature>
<keyword evidence="4" id="KW-1185">Reference proteome</keyword>
<evidence type="ECO:0000259" key="2">
    <source>
        <dbReference type="PROSITE" id="PS50041"/>
    </source>
</evidence>
<gene>
    <name evidence="3" type="ORF">DSTB1V02_LOCUS11720</name>
</gene>
<feature type="chain" id="PRO_5036210536" description="C-type lectin domain-containing protein" evidence="1">
    <location>
        <begin position="22"/>
        <end position="328"/>
    </location>
</feature>
<dbReference type="InterPro" id="IPR016187">
    <property type="entry name" value="CTDL_fold"/>
</dbReference>
<reference evidence="3" key="1">
    <citation type="submission" date="2020-11" db="EMBL/GenBank/DDBJ databases">
        <authorList>
            <person name="Tran Van P."/>
        </authorList>
    </citation>
    <scope>NUCLEOTIDE SEQUENCE</scope>
</reference>
<protein>
    <recommendedName>
        <fullName evidence="2">C-type lectin domain-containing protein</fullName>
    </recommendedName>
</protein>